<evidence type="ECO:0000313" key="2">
    <source>
        <dbReference type="Proteomes" id="UP000235861"/>
    </source>
</evidence>
<evidence type="ECO:0000313" key="1">
    <source>
        <dbReference type="EMBL" id="PJG57687.1"/>
    </source>
</evidence>
<reference evidence="1 2" key="1">
    <citation type="submission" date="2017-11" db="EMBL/GenBank/DDBJ databases">
        <title>Draft genome sequence of environmental isolate Aeromonas cavernicola sp. nov. MDC 2508.</title>
        <authorList>
            <person name="Colston S.M."/>
            <person name="Navarro A."/>
            <person name="Martinez-Murcia A.J."/>
            <person name="Graf J."/>
        </authorList>
    </citation>
    <scope>NUCLEOTIDE SEQUENCE [LARGE SCALE GENOMIC DNA]</scope>
    <source>
        <strain evidence="1 2">MDC 2508</strain>
    </source>
</reference>
<gene>
    <name evidence="1" type="ORF">CUC53_16680</name>
</gene>
<sequence length="157" mass="18255">MNNTSNFIDFREDIYVALYRRWLIVDILGRDKKDNFVLTMQKGALFDYLLKNPKDMHSFLVSFDRLHENSPYEDILYKNDAEFGSYQDVSEFLQSMLVLEAAGYIEVKNIGLDFFIASKKLLVEIKTAQVDSWKTSLSLLKPLVGKSLNILQKNCLR</sequence>
<dbReference type="RefSeq" id="WP_100295169.1">
    <property type="nucleotide sequence ID" value="NZ_PGGC01000182.1"/>
</dbReference>
<proteinExistence type="predicted"/>
<dbReference type="Proteomes" id="UP000235861">
    <property type="component" value="Unassembled WGS sequence"/>
</dbReference>
<protein>
    <submittedName>
        <fullName evidence="1">Uncharacterized protein</fullName>
    </submittedName>
</protein>
<dbReference type="AlphaFoldDB" id="A0A2H9U0U8"/>
<keyword evidence="2" id="KW-1185">Reference proteome</keyword>
<name>A0A2H9U0U8_9GAMM</name>
<comment type="caution">
    <text evidence="1">The sequence shown here is derived from an EMBL/GenBank/DDBJ whole genome shotgun (WGS) entry which is preliminary data.</text>
</comment>
<dbReference type="OrthoDB" id="9860135at2"/>
<organism evidence="1 2">
    <name type="scientific">Aeromonas cavernicola</name>
    <dbReference type="NCBI Taxonomy" id="1006623"/>
    <lineage>
        <taxon>Bacteria</taxon>
        <taxon>Pseudomonadati</taxon>
        <taxon>Pseudomonadota</taxon>
        <taxon>Gammaproteobacteria</taxon>
        <taxon>Aeromonadales</taxon>
        <taxon>Aeromonadaceae</taxon>
        <taxon>Aeromonas</taxon>
    </lineage>
</organism>
<dbReference type="EMBL" id="PGGC01000182">
    <property type="protein sequence ID" value="PJG57687.1"/>
    <property type="molecule type" value="Genomic_DNA"/>
</dbReference>
<accession>A0A2H9U0U8</accession>